<keyword evidence="1" id="KW-0812">Transmembrane</keyword>
<reference evidence="3" key="1">
    <citation type="submission" date="2024-02" db="UniProtKB">
        <authorList>
            <consortium name="WormBaseParasite"/>
        </authorList>
    </citation>
    <scope>IDENTIFICATION</scope>
</reference>
<protein>
    <submittedName>
        <fullName evidence="3">Uncharacterized protein</fullName>
    </submittedName>
</protein>
<accession>A0AAF3F2Z3</accession>
<evidence type="ECO:0000256" key="1">
    <source>
        <dbReference type="SAM" id="Phobius"/>
    </source>
</evidence>
<keyword evidence="1" id="KW-0472">Membrane</keyword>
<dbReference type="WBParaSite" id="MBELARI_LOCUS20901">
    <property type="protein sequence ID" value="MBELARI_LOCUS20901"/>
    <property type="gene ID" value="MBELARI_LOCUS20901"/>
</dbReference>
<proteinExistence type="predicted"/>
<organism evidence="2 3">
    <name type="scientific">Mesorhabditis belari</name>
    <dbReference type="NCBI Taxonomy" id="2138241"/>
    <lineage>
        <taxon>Eukaryota</taxon>
        <taxon>Metazoa</taxon>
        <taxon>Ecdysozoa</taxon>
        <taxon>Nematoda</taxon>
        <taxon>Chromadorea</taxon>
        <taxon>Rhabditida</taxon>
        <taxon>Rhabditina</taxon>
        <taxon>Rhabditomorpha</taxon>
        <taxon>Rhabditoidea</taxon>
        <taxon>Rhabditidae</taxon>
        <taxon>Mesorhabditinae</taxon>
        <taxon>Mesorhabditis</taxon>
    </lineage>
</organism>
<feature type="transmembrane region" description="Helical" evidence="1">
    <location>
        <begin position="54"/>
        <end position="75"/>
    </location>
</feature>
<keyword evidence="1" id="KW-1133">Transmembrane helix</keyword>
<keyword evidence="2" id="KW-1185">Reference proteome</keyword>
<sequence>MKRLCSWVWVRRRRRPCLRCPKRRVVCHLWALNKKHPPRSRSLCEIIGLNDPGLTAIGFVTSVFLSSNFSLISLVRSP</sequence>
<evidence type="ECO:0000313" key="3">
    <source>
        <dbReference type="WBParaSite" id="MBELARI_LOCUS20901"/>
    </source>
</evidence>
<dbReference type="AlphaFoldDB" id="A0AAF3F2Z3"/>
<dbReference type="Proteomes" id="UP000887575">
    <property type="component" value="Unassembled WGS sequence"/>
</dbReference>
<evidence type="ECO:0000313" key="2">
    <source>
        <dbReference type="Proteomes" id="UP000887575"/>
    </source>
</evidence>
<name>A0AAF3F2Z3_9BILA</name>